<organism evidence="1">
    <name type="scientific">Oryza nivara</name>
    <name type="common">Indian wild rice</name>
    <name type="synonym">Oryza sativa f. spontanea</name>
    <dbReference type="NCBI Taxonomy" id="4536"/>
    <lineage>
        <taxon>Eukaryota</taxon>
        <taxon>Viridiplantae</taxon>
        <taxon>Streptophyta</taxon>
        <taxon>Embryophyta</taxon>
        <taxon>Tracheophyta</taxon>
        <taxon>Spermatophyta</taxon>
        <taxon>Magnoliopsida</taxon>
        <taxon>Liliopsida</taxon>
        <taxon>Poales</taxon>
        <taxon>Poaceae</taxon>
        <taxon>BOP clade</taxon>
        <taxon>Oryzoideae</taxon>
        <taxon>Oryzeae</taxon>
        <taxon>Oryzinae</taxon>
        <taxon>Oryza</taxon>
    </lineage>
</organism>
<name>A0A0E0GXL6_ORYNI</name>
<dbReference type="AlphaFoldDB" id="A0A0E0GXL6"/>
<keyword evidence="2" id="KW-1185">Reference proteome</keyword>
<protein>
    <submittedName>
        <fullName evidence="1">Uncharacterized protein</fullName>
    </submittedName>
</protein>
<sequence>MRVRGELPYRTSSTSCQHVDYLRNPTEFLYLSHGDAFFGCARGCTLMALGRFDSFSRARDALCVLCIAIALKAPRESK</sequence>
<dbReference type="Proteomes" id="UP000006591">
    <property type="component" value="Chromosome 4"/>
</dbReference>
<evidence type="ECO:0000313" key="2">
    <source>
        <dbReference type="Proteomes" id="UP000006591"/>
    </source>
</evidence>
<dbReference type="EnsemblPlants" id="ONIVA04G01820.1">
    <property type="protein sequence ID" value="ONIVA04G01820.1"/>
    <property type="gene ID" value="ONIVA04G01820"/>
</dbReference>
<proteinExistence type="predicted"/>
<accession>A0A0E0GXL6</accession>
<reference evidence="1" key="2">
    <citation type="submission" date="2018-04" db="EMBL/GenBank/DDBJ databases">
        <title>OnivRS2 (Oryza nivara Reference Sequence Version 2).</title>
        <authorList>
            <person name="Zhang J."/>
            <person name="Kudrna D."/>
            <person name="Lee S."/>
            <person name="Talag J."/>
            <person name="Rajasekar S."/>
            <person name="Welchert J."/>
            <person name="Hsing Y.-I."/>
            <person name="Wing R.A."/>
        </authorList>
    </citation>
    <scope>NUCLEOTIDE SEQUENCE [LARGE SCALE GENOMIC DNA]</scope>
    <source>
        <strain evidence="1">SL10</strain>
    </source>
</reference>
<reference evidence="1" key="1">
    <citation type="submission" date="2015-04" db="UniProtKB">
        <authorList>
            <consortium name="EnsemblPlants"/>
        </authorList>
    </citation>
    <scope>IDENTIFICATION</scope>
    <source>
        <strain evidence="1">SL10</strain>
    </source>
</reference>
<dbReference type="HOGENOM" id="CLU_2626161_0_0_1"/>
<evidence type="ECO:0000313" key="1">
    <source>
        <dbReference type="EnsemblPlants" id="ONIVA04G01820.1"/>
    </source>
</evidence>
<dbReference type="Gramene" id="ONIVA04G01820.1">
    <property type="protein sequence ID" value="ONIVA04G01820.1"/>
    <property type="gene ID" value="ONIVA04G01820"/>
</dbReference>